<keyword evidence="1" id="KW-0812">Transmembrane</keyword>
<dbReference type="EMBL" id="JBGFUD010001715">
    <property type="protein sequence ID" value="MFH4976666.1"/>
    <property type="molecule type" value="Genomic_DNA"/>
</dbReference>
<proteinExistence type="predicted"/>
<comment type="caution">
    <text evidence="3">The sequence shown here is derived from an EMBL/GenBank/DDBJ whole genome shotgun (WGS) entry which is preliminary data.</text>
</comment>
<evidence type="ECO:0000313" key="4">
    <source>
        <dbReference type="Proteomes" id="UP001608902"/>
    </source>
</evidence>
<evidence type="ECO:0000256" key="2">
    <source>
        <dbReference type="SAM" id="SignalP"/>
    </source>
</evidence>
<name>A0ABD6EBU7_9BILA</name>
<feature type="signal peptide" evidence="2">
    <location>
        <begin position="1"/>
        <end position="26"/>
    </location>
</feature>
<feature type="chain" id="PRO_5044832024" evidence="2">
    <location>
        <begin position="27"/>
        <end position="213"/>
    </location>
</feature>
<evidence type="ECO:0000313" key="3">
    <source>
        <dbReference type="EMBL" id="MFH4976666.1"/>
    </source>
</evidence>
<dbReference type="Proteomes" id="UP001608902">
    <property type="component" value="Unassembled WGS sequence"/>
</dbReference>
<organism evidence="3 4">
    <name type="scientific">Gnathostoma spinigerum</name>
    <dbReference type="NCBI Taxonomy" id="75299"/>
    <lineage>
        <taxon>Eukaryota</taxon>
        <taxon>Metazoa</taxon>
        <taxon>Ecdysozoa</taxon>
        <taxon>Nematoda</taxon>
        <taxon>Chromadorea</taxon>
        <taxon>Rhabditida</taxon>
        <taxon>Spirurina</taxon>
        <taxon>Gnathostomatomorpha</taxon>
        <taxon>Gnathostomatoidea</taxon>
        <taxon>Gnathostomatidae</taxon>
        <taxon>Gnathostoma</taxon>
    </lineage>
</organism>
<keyword evidence="2" id="KW-0732">Signal</keyword>
<evidence type="ECO:0000256" key="1">
    <source>
        <dbReference type="SAM" id="Phobius"/>
    </source>
</evidence>
<sequence>MWWSQLSYSLARITFVFLSFLPSVLSIHCLTCANDFVVWHWRHLFLKRNYGLTSSDQSCMRHDYTSENLTPCLSTCFILYLNATNRYSGQVSVLGVGRGCSSQFLTDEQYAQIGLGTHSKISEVSSYLPSKFDVFDINEHWCFCATDQCNKDTCYSQISDLLSVTYKKRDYGFDIYNWWTNGSSSFSLNPHIFKRFTILCFMILLYQMLFFSD</sequence>
<keyword evidence="1" id="KW-1133">Transmembrane helix</keyword>
<accession>A0ABD6EBU7</accession>
<reference evidence="3 4" key="1">
    <citation type="submission" date="2024-08" db="EMBL/GenBank/DDBJ databases">
        <title>Gnathostoma spinigerum genome.</title>
        <authorList>
            <person name="Gonzalez-Bertolin B."/>
            <person name="Monzon S."/>
            <person name="Zaballos A."/>
            <person name="Jimenez P."/>
            <person name="Dekumyoy P."/>
            <person name="Varona S."/>
            <person name="Cuesta I."/>
            <person name="Sumanam S."/>
            <person name="Adisakwattana P."/>
            <person name="Gasser R.B."/>
            <person name="Hernandez-Gonzalez A."/>
            <person name="Young N.D."/>
            <person name="Perteguer M.J."/>
        </authorList>
    </citation>
    <scope>NUCLEOTIDE SEQUENCE [LARGE SCALE GENOMIC DNA]</scope>
    <source>
        <strain evidence="3">AL3</strain>
        <tissue evidence="3">Liver</tissue>
    </source>
</reference>
<feature type="transmembrane region" description="Helical" evidence="1">
    <location>
        <begin position="192"/>
        <end position="211"/>
    </location>
</feature>
<protein>
    <submittedName>
        <fullName evidence="3">Uncharacterized protein</fullName>
    </submittedName>
</protein>
<keyword evidence="1" id="KW-0472">Membrane</keyword>
<keyword evidence="4" id="KW-1185">Reference proteome</keyword>
<gene>
    <name evidence="3" type="ORF">AB6A40_003375</name>
</gene>
<dbReference type="AlphaFoldDB" id="A0ABD6EBU7"/>